<dbReference type="EMBL" id="JBFXLT010000140">
    <property type="protein sequence ID" value="KAL2803381.1"/>
    <property type="molecule type" value="Genomic_DNA"/>
</dbReference>
<proteinExistence type="predicted"/>
<sequence>MDHPNDPPGVRCPSEGTRRSGRRGSGSSLRAKTATLVETCPNWETAAPRCPFARTLSARFLIRVSYRRLYCDWSKDSPWQRARERESQVTPGTRGERGHSKVQRPSSSPWGPPIRRRLRPCQLIAGLTSARRVEGPADSTQRSRVNDSCPPGWTKSVPGASQRRTYQKPALRVRRSNSPRMMMRIIMTWRQGGDR</sequence>
<dbReference type="Proteomes" id="UP001610334">
    <property type="component" value="Unassembled WGS sequence"/>
</dbReference>
<organism evidence="2 3">
    <name type="scientific">Aspergillus granulosus</name>
    <dbReference type="NCBI Taxonomy" id="176169"/>
    <lineage>
        <taxon>Eukaryota</taxon>
        <taxon>Fungi</taxon>
        <taxon>Dikarya</taxon>
        <taxon>Ascomycota</taxon>
        <taxon>Pezizomycotina</taxon>
        <taxon>Eurotiomycetes</taxon>
        <taxon>Eurotiomycetidae</taxon>
        <taxon>Eurotiales</taxon>
        <taxon>Aspergillaceae</taxon>
        <taxon>Aspergillus</taxon>
        <taxon>Aspergillus subgen. Nidulantes</taxon>
    </lineage>
</organism>
<gene>
    <name evidence="2" type="ORF">BJX63DRAFT_74238</name>
</gene>
<evidence type="ECO:0000256" key="1">
    <source>
        <dbReference type="SAM" id="MobiDB-lite"/>
    </source>
</evidence>
<name>A0ABR4GWC2_9EURO</name>
<keyword evidence="3" id="KW-1185">Reference proteome</keyword>
<comment type="caution">
    <text evidence="2">The sequence shown here is derived from an EMBL/GenBank/DDBJ whole genome shotgun (WGS) entry which is preliminary data.</text>
</comment>
<feature type="region of interest" description="Disordered" evidence="1">
    <location>
        <begin position="80"/>
        <end position="115"/>
    </location>
</feature>
<accession>A0ABR4GWC2</accession>
<evidence type="ECO:0000313" key="3">
    <source>
        <dbReference type="Proteomes" id="UP001610334"/>
    </source>
</evidence>
<feature type="region of interest" description="Disordered" evidence="1">
    <location>
        <begin position="1"/>
        <end position="33"/>
    </location>
</feature>
<reference evidence="2 3" key="1">
    <citation type="submission" date="2024-07" db="EMBL/GenBank/DDBJ databases">
        <title>Section-level genome sequencing and comparative genomics of Aspergillus sections Usti and Cavernicolus.</title>
        <authorList>
            <consortium name="Lawrence Berkeley National Laboratory"/>
            <person name="Nybo J.L."/>
            <person name="Vesth T.C."/>
            <person name="Theobald S."/>
            <person name="Frisvad J.C."/>
            <person name="Larsen T.O."/>
            <person name="Kjaerboelling I."/>
            <person name="Rothschild-Mancinelli K."/>
            <person name="Lyhne E.K."/>
            <person name="Kogle M.E."/>
            <person name="Barry K."/>
            <person name="Clum A."/>
            <person name="Na H."/>
            <person name="Ledsgaard L."/>
            <person name="Lin J."/>
            <person name="Lipzen A."/>
            <person name="Kuo A."/>
            <person name="Riley R."/>
            <person name="Mondo S."/>
            <person name="Labutti K."/>
            <person name="Haridas S."/>
            <person name="Pangalinan J."/>
            <person name="Salamov A.A."/>
            <person name="Simmons B.A."/>
            <person name="Magnuson J.K."/>
            <person name="Chen J."/>
            <person name="Drula E."/>
            <person name="Henrissat B."/>
            <person name="Wiebenga A."/>
            <person name="Lubbers R.J."/>
            <person name="Gomes A.C."/>
            <person name="Makela M.R."/>
            <person name="Stajich J."/>
            <person name="Grigoriev I.V."/>
            <person name="Mortensen U.H."/>
            <person name="De Vries R.P."/>
            <person name="Baker S.E."/>
            <person name="Andersen M.R."/>
        </authorList>
    </citation>
    <scope>NUCLEOTIDE SEQUENCE [LARGE SCALE GENOMIC DNA]</scope>
    <source>
        <strain evidence="2 3">CBS 588.65</strain>
    </source>
</reference>
<protein>
    <submittedName>
        <fullName evidence="2">Uncharacterized protein</fullName>
    </submittedName>
</protein>
<evidence type="ECO:0000313" key="2">
    <source>
        <dbReference type="EMBL" id="KAL2803381.1"/>
    </source>
</evidence>
<feature type="region of interest" description="Disordered" evidence="1">
    <location>
        <begin position="132"/>
        <end position="161"/>
    </location>
</feature>